<gene>
    <name evidence="4" type="ORF">BDV41DRAFT_574993</name>
</gene>
<dbReference type="EMBL" id="ML738313">
    <property type="protein sequence ID" value="KAE8315294.1"/>
    <property type="molecule type" value="Genomic_DNA"/>
</dbReference>
<feature type="transmembrane region" description="Helical" evidence="1">
    <location>
        <begin position="15"/>
        <end position="36"/>
    </location>
</feature>
<feature type="transmembrane region" description="Helical" evidence="1">
    <location>
        <begin position="48"/>
        <end position="70"/>
    </location>
</feature>
<keyword evidence="1" id="KW-0472">Membrane</keyword>
<feature type="domain" description="DUF7703" evidence="3">
    <location>
        <begin position="19"/>
        <end position="249"/>
    </location>
</feature>
<dbReference type="InterPro" id="IPR056120">
    <property type="entry name" value="DUF7703"/>
</dbReference>
<keyword evidence="5" id="KW-1185">Reference proteome</keyword>
<dbReference type="InterPro" id="IPR010730">
    <property type="entry name" value="HET"/>
</dbReference>
<organism evidence="4 5">
    <name type="scientific">Aspergillus transmontanensis</name>
    <dbReference type="NCBI Taxonomy" id="1034304"/>
    <lineage>
        <taxon>Eukaryota</taxon>
        <taxon>Fungi</taxon>
        <taxon>Dikarya</taxon>
        <taxon>Ascomycota</taxon>
        <taxon>Pezizomycotina</taxon>
        <taxon>Eurotiomycetes</taxon>
        <taxon>Eurotiomycetidae</taxon>
        <taxon>Eurotiales</taxon>
        <taxon>Aspergillaceae</taxon>
        <taxon>Aspergillus</taxon>
        <taxon>Aspergillus subgen. Circumdati</taxon>
    </lineage>
</organism>
<evidence type="ECO:0000313" key="4">
    <source>
        <dbReference type="EMBL" id="KAE8315294.1"/>
    </source>
</evidence>
<evidence type="ECO:0000313" key="5">
    <source>
        <dbReference type="Proteomes" id="UP000325433"/>
    </source>
</evidence>
<evidence type="ECO:0000256" key="1">
    <source>
        <dbReference type="SAM" id="Phobius"/>
    </source>
</evidence>
<protein>
    <submittedName>
        <fullName evidence="4">Heterokaryon incompatibility protein-domain-containing protein</fullName>
    </submittedName>
</protein>
<sequence length="1046" mass="118602">MSAVIEPPVFDRETYLAAIPLLAIAAYNSVELFYWIFSFFRRYNGCYFWSLFVTAMGIIIFVTAVVLSLADMGPSALIKIAYSLGFLVMVTGSATVLYARLHLVTMDKTPEYVLCFIIFTTCTLHLPLTILYLVRAFIEFTTRPALESFSRKYEHFVIACSCARELVLSGIYLWVAFRNLKPILDAKGQEGRRVERELIIMNAFVLASTVCLVVLDHTDHDAIKHGYGSMATSVKLKMEFAVLNKLVNLVQSPLHLNYISSLHHYNEDYPFRINDLEHPPDTDQCLQSTNDKFSGHFATVVRPISCPPHALSSDRLLYSSPEHHSSATNDLCFICRHIDFEYVGFHDYAEYSSNNYFFQREFPTLLSSSKSCIFCRKLVSIITDWFAANPGDRTNELDISRTHVVVSLETDWHTVTRSRDELVDEKAHSDRIRISCSIPRLNDNEPGQSQHLTFFLQRYEESSGDDCQYSRSEDAISPKLQPYTGRQRPLVADLALFKRWKEMCQELHGVKCSQIFKGTPKIRPRVIDVERRCLTFAEENDQWVCLSYVWGKAKTLRLLKENIQTFSQPGALSPDVLPNITEDALQVTKGLGERYLWVDSLCIVQDDDQDKAKFISRMDSIYTLATVVIISSTCTDANTPLAGVKPGSRCQEQEPFKIRDVPLVQSLDPSLGVKVDLRTGRAAGYLGETIWDTRAWTLQERFLASRSLIFTAEQVFWECEEAFWCEDSFREIPNISPDPHRTSLCAGELNLSWNSDIVTFDHFYRVLLEDYSGRALSFDSDGLNAFLGIIGALERSTAERFFWGMPTAFLESALAWGHRSHALRRRHGVQTLSKDQSQFPSWSWVGWTSDGQTKLANQNLTMEALGLRFYRVSEDGSTMTEMRQNAKFNSEVDLLVEGSELPDRSSRPYEVSMKDLPTNPSISLSSLLCFWTASARLTVTSRHSVDDASDSSTWEATLSQGSDRFIQVSWSHVASSLKPGEIVELVAVAQNRGNWDAGHIDNGAIGVMLISWGSKGDIATREGFAWIAIRDWTSLREREWRLVVLG</sequence>
<dbReference type="PANTHER" id="PTHR33112">
    <property type="entry name" value="DOMAIN PROTEIN, PUTATIVE-RELATED"/>
    <property type="match status" value="1"/>
</dbReference>
<evidence type="ECO:0000259" key="2">
    <source>
        <dbReference type="Pfam" id="PF06985"/>
    </source>
</evidence>
<feature type="domain" description="Heterokaryon incompatibility" evidence="2">
    <location>
        <begin position="543"/>
        <end position="700"/>
    </location>
</feature>
<feature type="transmembrane region" description="Helical" evidence="1">
    <location>
        <begin position="111"/>
        <end position="135"/>
    </location>
</feature>
<evidence type="ECO:0000259" key="3">
    <source>
        <dbReference type="Pfam" id="PF24802"/>
    </source>
</evidence>
<dbReference type="PANTHER" id="PTHR33112:SF12">
    <property type="entry name" value="HETEROKARYON INCOMPATIBILITY DOMAIN-CONTAINING PROTEIN"/>
    <property type="match status" value="1"/>
</dbReference>
<accession>A0A5N6W372</accession>
<keyword evidence="1" id="KW-1133">Transmembrane helix</keyword>
<name>A0A5N6W372_9EURO</name>
<dbReference type="Pfam" id="PF24802">
    <property type="entry name" value="DUF7703"/>
    <property type="match status" value="1"/>
</dbReference>
<reference evidence="5" key="1">
    <citation type="submission" date="2019-04" db="EMBL/GenBank/DDBJ databases">
        <title>Friends and foes A comparative genomics studyof 23 Aspergillus species from section Flavi.</title>
        <authorList>
            <consortium name="DOE Joint Genome Institute"/>
            <person name="Kjaerbolling I."/>
            <person name="Vesth T."/>
            <person name="Frisvad J.C."/>
            <person name="Nybo J.L."/>
            <person name="Theobald S."/>
            <person name="Kildgaard S."/>
            <person name="Isbrandt T."/>
            <person name="Kuo A."/>
            <person name="Sato A."/>
            <person name="Lyhne E.K."/>
            <person name="Kogle M.E."/>
            <person name="Wiebenga A."/>
            <person name="Kun R.S."/>
            <person name="Lubbers R.J."/>
            <person name="Makela M.R."/>
            <person name="Barry K."/>
            <person name="Chovatia M."/>
            <person name="Clum A."/>
            <person name="Daum C."/>
            <person name="Haridas S."/>
            <person name="He G."/>
            <person name="LaButti K."/>
            <person name="Lipzen A."/>
            <person name="Mondo S."/>
            <person name="Riley R."/>
            <person name="Salamov A."/>
            <person name="Simmons B.A."/>
            <person name="Magnuson J.K."/>
            <person name="Henrissat B."/>
            <person name="Mortensen U.H."/>
            <person name="Larsen T.O."/>
            <person name="Devries R.P."/>
            <person name="Grigoriev I.V."/>
            <person name="Machida M."/>
            <person name="Baker S.E."/>
            <person name="Andersen M.R."/>
        </authorList>
    </citation>
    <scope>NUCLEOTIDE SEQUENCE [LARGE SCALE GENOMIC DNA]</scope>
    <source>
        <strain evidence="5">CBS 130015</strain>
    </source>
</reference>
<dbReference type="Pfam" id="PF06985">
    <property type="entry name" value="HET"/>
    <property type="match status" value="1"/>
</dbReference>
<dbReference type="Proteomes" id="UP000325433">
    <property type="component" value="Unassembled WGS sequence"/>
</dbReference>
<dbReference type="AlphaFoldDB" id="A0A5N6W372"/>
<proteinExistence type="predicted"/>
<feature type="transmembrane region" description="Helical" evidence="1">
    <location>
        <begin position="76"/>
        <end position="99"/>
    </location>
</feature>
<keyword evidence="1" id="KW-0812">Transmembrane</keyword>